<dbReference type="EMBL" id="AP014685">
    <property type="protein sequence ID" value="BAR61906.1"/>
    <property type="molecule type" value="Genomic_DNA"/>
</dbReference>
<dbReference type="GO" id="GO:0008893">
    <property type="term" value="F:guanosine-3',5'-bis(diphosphate) 3'-diphosphatase activity"/>
    <property type="evidence" value="ECO:0007669"/>
    <property type="project" value="TreeGrafter"/>
</dbReference>
<evidence type="ECO:0000313" key="1">
    <source>
        <dbReference type="EMBL" id="BAR61906.1"/>
    </source>
</evidence>
<organism evidence="1 2">
    <name type="scientific">Bradyrhizobium diazoefficiens</name>
    <dbReference type="NCBI Taxonomy" id="1355477"/>
    <lineage>
        <taxon>Bacteria</taxon>
        <taxon>Pseudomonadati</taxon>
        <taxon>Pseudomonadota</taxon>
        <taxon>Alphaproteobacteria</taxon>
        <taxon>Hyphomicrobiales</taxon>
        <taxon>Nitrobacteraceae</taxon>
        <taxon>Bradyrhizobium</taxon>
    </lineage>
</organism>
<proteinExistence type="predicted"/>
<dbReference type="Gene3D" id="1.10.3210.10">
    <property type="entry name" value="Hypothetical protein af1432"/>
    <property type="match status" value="1"/>
</dbReference>
<dbReference type="InterPro" id="IPR052194">
    <property type="entry name" value="MESH1"/>
</dbReference>
<reference evidence="1 2" key="1">
    <citation type="submission" date="2014-11" db="EMBL/GenBank/DDBJ databases">
        <title>Symbiosis island explosion on the genome of extra-slow-growing strains of soybean bradyrhizobia with massive insertion sequences.</title>
        <authorList>
            <person name="Iida T."/>
            <person name="Minamisawa K."/>
        </authorList>
    </citation>
    <scope>NUCLEOTIDE SEQUENCE [LARGE SCALE GENOMIC DNA]</scope>
    <source>
        <strain evidence="1 2">NK6</strain>
    </source>
</reference>
<dbReference type="SUPFAM" id="SSF109604">
    <property type="entry name" value="HD-domain/PDEase-like"/>
    <property type="match status" value="1"/>
</dbReference>
<dbReference type="PANTHER" id="PTHR46246:SF1">
    <property type="entry name" value="GUANOSINE-3',5'-BIS(DIPHOSPHATE) 3'-PYROPHOSPHOHYDROLASE MESH1"/>
    <property type="match status" value="1"/>
</dbReference>
<accession>A0A0E4FY26</accession>
<name>A0A0E4FY26_9BRAD</name>
<gene>
    <name evidence="1" type="ORF">NK6_8759</name>
</gene>
<dbReference type="Pfam" id="PF13328">
    <property type="entry name" value="HD_4"/>
    <property type="match status" value="1"/>
</dbReference>
<sequence length="182" mass="20819">MDFDLIRRAKDFAIEAHGTQKRKYTGVPYWYHLEEVACTLLCYTASAEVVAAGWLHDTLEDTPTQPAQLIEAFGPIITDLVLQVTDVSVKEHGNRAFRKRLDRQYLAGASWQGQMIKCADMLSNTRDIMEHDLGFARVYVPEKRKLIEVLHSVREYRYSLWHACFDSVVAAELALQREESAA</sequence>
<protein>
    <recommendedName>
        <fullName evidence="3">HD/PDEase domain-containing protein</fullName>
    </recommendedName>
</protein>
<dbReference type="Proteomes" id="UP000063308">
    <property type="component" value="Chromosome"/>
</dbReference>
<evidence type="ECO:0000313" key="2">
    <source>
        <dbReference type="Proteomes" id="UP000063308"/>
    </source>
</evidence>
<dbReference type="AlphaFoldDB" id="A0A0E4FY26"/>
<evidence type="ECO:0008006" key="3">
    <source>
        <dbReference type="Google" id="ProtNLM"/>
    </source>
</evidence>
<dbReference type="PANTHER" id="PTHR46246">
    <property type="entry name" value="GUANOSINE-3',5'-BIS(DIPHOSPHATE) 3'-PYROPHOSPHOHYDROLASE MESH1"/>
    <property type="match status" value="1"/>
</dbReference>